<organism evidence="2 3">
    <name type="scientific">Lactobacillus equicursoris DSM 19284 = JCM 14600 = CIP 110162</name>
    <dbReference type="NCBI Taxonomy" id="1293597"/>
    <lineage>
        <taxon>Bacteria</taxon>
        <taxon>Bacillati</taxon>
        <taxon>Bacillota</taxon>
        <taxon>Bacilli</taxon>
        <taxon>Lactobacillales</taxon>
        <taxon>Lactobacillaceae</taxon>
        <taxon>Lactobacillus</taxon>
    </lineage>
</organism>
<proteinExistence type="predicted"/>
<feature type="transmembrane region" description="Helical" evidence="1">
    <location>
        <begin position="104"/>
        <end position="124"/>
    </location>
</feature>
<dbReference type="EMBL" id="AZDU01000003">
    <property type="protein sequence ID" value="KRL03508.1"/>
    <property type="molecule type" value="Genomic_DNA"/>
</dbReference>
<dbReference type="PATRIC" id="fig|1293597.4.peg.1070"/>
<dbReference type="AlphaFoldDB" id="A0A0R1MCE6"/>
<evidence type="ECO:0000313" key="3">
    <source>
        <dbReference type="Proteomes" id="UP000051074"/>
    </source>
</evidence>
<feature type="transmembrane region" description="Helical" evidence="1">
    <location>
        <begin position="12"/>
        <end position="31"/>
    </location>
</feature>
<keyword evidence="3" id="KW-1185">Reference proteome</keyword>
<gene>
    <name evidence="2" type="ORF">FC20_GL000996</name>
</gene>
<dbReference type="STRING" id="1293597.FC20_GL000996"/>
<feature type="transmembrane region" description="Helical" evidence="1">
    <location>
        <begin position="136"/>
        <end position="154"/>
    </location>
</feature>
<keyword evidence="1" id="KW-1133">Transmembrane helix</keyword>
<reference evidence="2 3" key="1">
    <citation type="journal article" date="2015" name="Genome Announc.">
        <title>Expanding the biotechnology potential of lactobacilli through comparative genomics of 213 strains and associated genera.</title>
        <authorList>
            <person name="Sun Z."/>
            <person name="Harris H.M."/>
            <person name="McCann A."/>
            <person name="Guo C."/>
            <person name="Argimon S."/>
            <person name="Zhang W."/>
            <person name="Yang X."/>
            <person name="Jeffery I.B."/>
            <person name="Cooney J.C."/>
            <person name="Kagawa T.F."/>
            <person name="Liu W."/>
            <person name="Song Y."/>
            <person name="Salvetti E."/>
            <person name="Wrobel A."/>
            <person name="Rasinkangas P."/>
            <person name="Parkhill J."/>
            <person name="Rea M.C."/>
            <person name="O'Sullivan O."/>
            <person name="Ritari J."/>
            <person name="Douillard F.P."/>
            <person name="Paul Ross R."/>
            <person name="Yang R."/>
            <person name="Briner A.E."/>
            <person name="Felis G.E."/>
            <person name="de Vos W.M."/>
            <person name="Barrangou R."/>
            <person name="Klaenhammer T.R."/>
            <person name="Caufield P.W."/>
            <person name="Cui Y."/>
            <person name="Zhang H."/>
            <person name="O'Toole P.W."/>
        </authorList>
    </citation>
    <scope>NUCLEOTIDE SEQUENCE [LARGE SCALE GENOMIC DNA]</scope>
    <source>
        <strain evidence="2 3">DSM 19284</strain>
    </source>
</reference>
<dbReference type="RefSeq" id="WP_051011268.1">
    <property type="nucleotide sequence ID" value="NZ_AZDU01000003.1"/>
</dbReference>
<accession>A0A0R1MCE6</accession>
<feature type="transmembrane region" description="Helical" evidence="1">
    <location>
        <begin position="76"/>
        <end position="98"/>
    </location>
</feature>
<name>A0A0R1MCE6_9LACO</name>
<evidence type="ECO:0000256" key="1">
    <source>
        <dbReference type="SAM" id="Phobius"/>
    </source>
</evidence>
<keyword evidence="1" id="KW-0812">Transmembrane</keyword>
<feature type="transmembrane region" description="Helical" evidence="1">
    <location>
        <begin position="51"/>
        <end position="69"/>
    </location>
</feature>
<keyword evidence="1" id="KW-0472">Membrane</keyword>
<comment type="caution">
    <text evidence="2">The sequence shown here is derived from an EMBL/GenBank/DDBJ whole genome shotgun (WGS) entry which is preliminary data.</text>
</comment>
<evidence type="ECO:0000313" key="2">
    <source>
        <dbReference type="EMBL" id="KRL03508.1"/>
    </source>
</evidence>
<dbReference type="Proteomes" id="UP000051074">
    <property type="component" value="Unassembled WGS sequence"/>
</dbReference>
<sequence length="155" mass="17531">MNLTMTKRDKVMWLVSSLVLTLAAVGIVINLVGQVASGYAFEGAGGSTREAFFDAYVLAFIFATLSPWFSRFLHPIIAWAISIFILVCLFVDRFIAPFGISLDWYWVLETIMVAINQVYLTYLWRGRLKTRDWSDWVVFIGDIVLGLGAIVGFLY</sequence>
<protein>
    <submittedName>
        <fullName evidence="2">Uncharacterized protein</fullName>
    </submittedName>
</protein>